<evidence type="ECO:0000259" key="9">
    <source>
        <dbReference type="PROSITE" id="PS51188"/>
    </source>
</evidence>
<accession>A0AAV9XUU4</accession>
<evidence type="ECO:0000313" key="11">
    <source>
        <dbReference type="Proteomes" id="UP001311799"/>
    </source>
</evidence>
<dbReference type="CDD" id="cd10719">
    <property type="entry name" value="DnaJ_zf"/>
    <property type="match status" value="1"/>
</dbReference>
<evidence type="ECO:0000256" key="6">
    <source>
        <dbReference type="PROSITE-ProRule" id="PRU00546"/>
    </source>
</evidence>
<keyword evidence="5" id="KW-0143">Chaperone</keyword>
<dbReference type="InterPro" id="IPR001305">
    <property type="entry name" value="HSP_DnaJ_Cys-rich_dom"/>
</dbReference>
<feature type="domain" description="CR-type" evidence="9">
    <location>
        <begin position="190"/>
        <end position="265"/>
    </location>
</feature>
<evidence type="ECO:0000313" key="10">
    <source>
        <dbReference type="EMBL" id="KAK6588442.1"/>
    </source>
</evidence>
<protein>
    <submittedName>
        <fullName evidence="10">Uncharacterized protein</fullName>
    </submittedName>
</protein>
<dbReference type="Gene3D" id="2.10.230.10">
    <property type="entry name" value="Heat shock protein DnaJ, cysteine-rich domain"/>
    <property type="match status" value="1"/>
</dbReference>
<evidence type="ECO:0000256" key="5">
    <source>
        <dbReference type="ARBA" id="ARBA00023186"/>
    </source>
</evidence>
<evidence type="ECO:0000259" key="8">
    <source>
        <dbReference type="PROSITE" id="PS50076"/>
    </source>
</evidence>
<dbReference type="Proteomes" id="UP001311799">
    <property type="component" value="Unassembled WGS sequence"/>
</dbReference>
<evidence type="ECO:0000256" key="4">
    <source>
        <dbReference type="ARBA" id="ARBA00022833"/>
    </source>
</evidence>
<dbReference type="InterPro" id="IPR036869">
    <property type="entry name" value="J_dom_sf"/>
</dbReference>
<dbReference type="SMART" id="SM00271">
    <property type="entry name" value="DnaJ"/>
    <property type="match status" value="1"/>
</dbReference>
<organism evidence="10 11">
    <name type="scientific">Cryptosporidium xiaoi</name>
    <dbReference type="NCBI Taxonomy" id="659607"/>
    <lineage>
        <taxon>Eukaryota</taxon>
        <taxon>Sar</taxon>
        <taxon>Alveolata</taxon>
        <taxon>Apicomplexa</taxon>
        <taxon>Conoidasida</taxon>
        <taxon>Coccidia</taxon>
        <taxon>Eucoccidiorida</taxon>
        <taxon>Eimeriorina</taxon>
        <taxon>Cryptosporidiidae</taxon>
        <taxon>Cryptosporidium</taxon>
    </lineage>
</organism>
<gene>
    <name evidence="10" type="ORF">RS030_4688</name>
</gene>
<dbReference type="CDD" id="cd10747">
    <property type="entry name" value="DnaJ_C"/>
    <property type="match status" value="1"/>
</dbReference>
<dbReference type="SUPFAM" id="SSF57938">
    <property type="entry name" value="DnaJ/Hsp40 cysteine-rich domain"/>
    <property type="match status" value="1"/>
</dbReference>
<dbReference type="InterPro" id="IPR001623">
    <property type="entry name" value="DnaJ_domain"/>
</dbReference>
<dbReference type="InterPro" id="IPR002939">
    <property type="entry name" value="DnaJ_C"/>
</dbReference>
<dbReference type="PROSITE" id="PS50076">
    <property type="entry name" value="DNAJ_2"/>
    <property type="match status" value="1"/>
</dbReference>
<comment type="caution">
    <text evidence="10">The sequence shown here is derived from an EMBL/GenBank/DDBJ whole genome shotgun (WGS) entry which is preliminary data.</text>
</comment>
<dbReference type="CDD" id="cd06257">
    <property type="entry name" value="DnaJ"/>
    <property type="match status" value="1"/>
</dbReference>
<dbReference type="InterPro" id="IPR036410">
    <property type="entry name" value="HSP_DnaJ_Cys-rich_dom_sf"/>
</dbReference>
<keyword evidence="2" id="KW-0677">Repeat</keyword>
<keyword evidence="1 6" id="KW-0479">Metal-binding</keyword>
<evidence type="ECO:0000256" key="3">
    <source>
        <dbReference type="ARBA" id="ARBA00022771"/>
    </source>
</evidence>
<feature type="zinc finger region" description="CR-type" evidence="6">
    <location>
        <begin position="190"/>
        <end position="265"/>
    </location>
</feature>
<evidence type="ECO:0000256" key="1">
    <source>
        <dbReference type="ARBA" id="ARBA00022723"/>
    </source>
</evidence>
<dbReference type="PRINTS" id="PR00625">
    <property type="entry name" value="JDOMAIN"/>
</dbReference>
<dbReference type="GO" id="GO:0051082">
    <property type="term" value="F:unfolded protein binding"/>
    <property type="evidence" value="ECO:0007669"/>
    <property type="project" value="InterPro"/>
</dbReference>
<feature type="domain" description="J" evidence="8">
    <location>
        <begin position="54"/>
        <end position="118"/>
    </location>
</feature>
<proteinExistence type="predicted"/>
<keyword evidence="11" id="KW-1185">Reference proteome</keyword>
<evidence type="ECO:0000256" key="2">
    <source>
        <dbReference type="ARBA" id="ARBA00022737"/>
    </source>
</evidence>
<feature type="compositionally biased region" description="Low complexity" evidence="7">
    <location>
        <begin position="394"/>
        <end position="410"/>
    </location>
</feature>
<dbReference type="Gene3D" id="2.60.260.20">
    <property type="entry name" value="Urease metallochaperone UreE, N-terminal domain"/>
    <property type="match status" value="2"/>
</dbReference>
<keyword evidence="3 6" id="KW-0863">Zinc-finger</keyword>
<dbReference type="GO" id="GO:0008270">
    <property type="term" value="F:zinc ion binding"/>
    <property type="evidence" value="ECO:0007669"/>
    <property type="project" value="UniProtKB-KW"/>
</dbReference>
<dbReference type="PANTHER" id="PTHR43096:SF52">
    <property type="entry name" value="DNAJ HOMOLOG 1, MITOCHONDRIAL-RELATED"/>
    <property type="match status" value="1"/>
</dbReference>
<feature type="region of interest" description="Disordered" evidence="7">
    <location>
        <begin position="394"/>
        <end position="416"/>
    </location>
</feature>
<reference evidence="10 11" key="1">
    <citation type="submission" date="2023-10" db="EMBL/GenBank/DDBJ databases">
        <title>Comparative genomics analysis reveals potential genetic determinants of host preference in Cryptosporidium xiaoi.</title>
        <authorList>
            <person name="Xiao L."/>
            <person name="Li J."/>
        </authorList>
    </citation>
    <scope>NUCLEOTIDE SEQUENCE [LARGE SCALE GENOMIC DNA]</scope>
    <source>
        <strain evidence="10 11">52996</strain>
    </source>
</reference>
<dbReference type="InterPro" id="IPR008971">
    <property type="entry name" value="HSP40/DnaJ_pept-bd"/>
</dbReference>
<dbReference type="PROSITE" id="PS51188">
    <property type="entry name" value="ZF_CR"/>
    <property type="match status" value="1"/>
</dbReference>
<dbReference type="SUPFAM" id="SSF49493">
    <property type="entry name" value="HSP40/DnaJ peptide-binding domain"/>
    <property type="match status" value="2"/>
</dbReference>
<dbReference type="EMBL" id="JAWDEY010000032">
    <property type="protein sequence ID" value="KAK6588442.1"/>
    <property type="molecule type" value="Genomic_DNA"/>
</dbReference>
<dbReference type="GO" id="GO:0005737">
    <property type="term" value="C:cytoplasm"/>
    <property type="evidence" value="ECO:0007669"/>
    <property type="project" value="TreeGrafter"/>
</dbReference>
<evidence type="ECO:0000256" key="7">
    <source>
        <dbReference type="SAM" id="MobiDB-lite"/>
    </source>
</evidence>
<dbReference type="SUPFAM" id="SSF46565">
    <property type="entry name" value="Chaperone J-domain"/>
    <property type="match status" value="1"/>
</dbReference>
<dbReference type="Pfam" id="PF01556">
    <property type="entry name" value="DnaJ_C"/>
    <property type="match status" value="1"/>
</dbReference>
<dbReference type="GO" id="GO:0031072">
    <property type="term" value="F:heat shock protein binding"/>
    <property type="evidence" value="ECO:0007669"/>
    <property type="project" value="InterPro"/>
</dbReference>
<dbReference type="GO" id="GO:0042026">
    <property type="term" value="P:protein refolding"/>
    <property type="evidence" value="ECO:0007669"/>
    <property type="project" value="TreeGrafter"/>
</dbReference>
<name>A0AAV9XUU4_9CRYT</name>
<sequence length="448" mass="50971">MNYLLLANKNGSLFTLNRISNCFYLKITNNISFVKHHYPPRERCFQRFISTRINPYKVLGISSKSSNEEIKKRFRELAKKYHPDLNPSIESKDEMSKILSAYEILSDPVKRKEYDDLNNLTNEGNFFSSNNLDIELSNNSWALNSLKDYINIMQFFENFVEFGHNFSRKSIKGSNINHNITIDFFDSVNGVTHIINTTSKCKCNSCNGNGSIAGSSFCSYCNGIGIVRTKKGSFTMYSQCEHCNGVGRTKVNCKHCNGLGTISKPKKLNLVVPRGTKSGKKITFIGEGNYGPGGYGDLIVTINVTPHPKMRWINNDIHVNIPVPTKTTIFGGEIQIPSIKVRDKSLRLFVPANTNPNVPLVLKKRGPPIYEKDDFGDYIIHFFTEVSEKDITEKNITSSKTSNNSEWNSTESKRKREHREATYPRYLLVSEIGKAFSKLINRFTYILR</sequence>
<dbReference type="PANTHER" id="PTHR43096">
    <property type="entry name" value="DNAJ HOMOLOG 1, MITOCHONDRIAL-RELATED"/>
    <property type="match status" value="1"/>
</dbReference>
<dbReference type="Gene3D" id="1.10.287.110">
    <property type="entry name" value="DnaJ domain"/>
    <property type="match status" value="1"/>
</dbReference>
<keyword evidence="4 6" id="KW-0862">Zinc</keyword>
<dbReference type="AlphaFoldDB" id="A0AAV9XUU4"/>
<dbReference type="Pfam" id="PF00226">
    <property type="entry name" value="DnaJ"/>
    <property type="match status" value="1"/>
</dbReference>